<dbReference type="EMBL" id="BMNB01000003">
    <property type="protein sequence ID" value="GGM27439.1"/>
    <property type="molecule type" value="Genomic_DNA"/>
</dbReference>
<evidence type="ECO:0000313" key="1">
    <source>
        <dbReference type="EMBL" id="GGM27439.1"/>
    </source>
</evidence>
<gene>
    <name evidence="1" type="ORF">GCM10011608_10250</name>
</gene>
<name>A0A917TL98_9ACTN</name>
<organism evidence="1 2">
    <name type="scientific">Micromonospora sonchi</name>
    <dbReference type="NCBI Taxonomy" id="1763543"/>
    <lineage>
        <taxon>Bacteria</taxon>
        <taxon>Bacillati</taxon>
        <taxon>Actinomycetota</taxon>
        <taxon>Actinomycetes</taxon>
        <taxon>Micromonosporales</taxon>
        <taxon>Micromonosporaceae</taxon>
        <taxon>Micromonospora</taxon>
    </lineage>
</organism>
<protein>
    <submittedName>
        <fullName evidence="1">Uncharacterized protein</fullName>
    </submittedName>
</protein>
<keyword evidence="2" id="KW-1185">Reference proteome</keyword>
<dbReference type="Proteomes" id="UP000608890">
    <property type="component" value="Unassembled WGS sequence"/>
</dbReference>
<dbReference type="AlphaFoldDB" id="A0A917TL98"/>
<evidence type="ECO:0000313" key="2">
    <source>
        <dbReference type="Proteomes" id="UP000608890"/>
    </source>
</evidence>
<comment type="caution">
    <text evidence="1">The sequence shown here is derived from an EMBL/GenBank/DDBJ whole genome shotgun (WGS) entry which is preliminary data.</text>
</comment>
<reference evidence="1" key="2">
    <citation type="submission" date="2020-09" db="EMBL/GenBank/DDBJ databases">
        <authorList>
            <person name="Sun Q."/>
            <person name="Zhou Y."/>
        </authorList>
    </citation>
    <scope>NUCLEOTIDE SEQUENCE</scope>
    <source>
        <strain evidence="1">CGMCC 4.7312</strain>
    </source>
</reference>
<accession>A0A917TL98</accession>
<reference evidence="1" key="1">
    <citation type="journal article" date="2014" name="Int. J. Syst. Evol. Microbiol.">
        <title>Complete genome sequence of Corynebacterium casei LMG S-19264T (=DSM 44701T), isolated from a smear-ripened cheese.</title>
        <authorList>
            <consortium name="US DOE Joint Genome Institute (JGI-PGF)"/>
            <person name="Walter F."/>
            <person name="Albersmeier A."/>
            <person name="Kalinowski J."/>
            <person name="Ruckert C."/>
        </authorList>
    </citation>
    <scope>NUCLEOTIDE SEQUENCE</scope>
    <source>
        <strain evidence="1">CGMCC 4.7312</strain>
    </source>
</reference>
<dbReference type="RefSeq" id="WP_189041067.1">
    <property type="nucleotide sequence ID" value="NZ_BMNB01000003.1"/>
</dbReference>
<sequence>MAGRRTKPEVNRRTWHENKVKAARTPKEVLWALCHWLVAEAFHAGPDHLQATTDLVRARIAELTEARKEATR</sequence>
<proteinExistence type="predicted"/>